<feature type="domain" description="Apple" evidence="8">
    <location>
        <begin position="25"/>
        <end position="110"/>
    </location>
</feature>
<comment type="subcellular location">
    <subcellularLocation>
        <location evidence="1">Secreted</location>
    </subcellularLocation>
</comment>
<dbReference type="OrthoDB" id="7735550at2759"/>
<dbReference type="Proteomes" id="UP000593567">
    <property type="component" value="Unassembled WGS sequence"/>
</dbReference>
<reference evidence="10" key="1">
    <citation type="submission" date="2020-06" db="EMBL/GenBank/DDBJ databases">
        <title>Draft genome of Bugula neritina, a colonial animal packing powerful symbionts and potential medicines.</title>
        <authorList>
            <person name="Rayko M."/>
        </authorList>
    </citation>
    <scope>NUCLEOTIDE SEQUENCE [LARGE SCALE GENOMIC DNA]</scope>
    <source>
        <strain evidence="10">Kwan_BN1</strain>
    </source>
</reference>
<dbReference type="InterPro" id="IPR003609">
    <property type="entry name" value="Pan_app"/>
</dbReference>
<dbReference type="Gene3D" id="4.10.530.10">
    <property type="entry name" value="Gamma-fibrinogen Carboxyl Terminal Fragment, domain 2"/>
    <property type="match status" value="1"/>
</dbReference>
<keyword evidence="11" id="KW-1185">Reference proteome</keyword>
<evidence type="ECO:0000259" key="8">
    <source>
        <dbReference type="PROSITE" id="PS50948"/>
    </source>
</evidence>
<evidence type="ECO:0000256" key="2">
    <source>
        <dbReference type="ARBA" id="ARBA00022525"/>
    </source>
</evidence>
<dbReference type="SUPFAM" id="SSF56496">
    <property type="entry name" value="Fibrinogen C-terminal domain-like"/>
    <property type="match status" value="1"/>
</dbReference>
<dbReference type="CDD" id="cd00087">
    <property type="entry name" value="FReD"/>
    <property type="match status" value="1"/>
</dbReference>
<evidence type="ECO:0000256" key="7">
    <source>
        <dbReference type="SAM" id="SignalP"/>
    </source>
</evidence>
<evidence type="ECO:0000256" key="4">
    <source>
        <dbReference type="ARBA" id="ARBA00023054"/>
    </source>
</evidence>
<evidence type="ECO:0000256" key="3">
    <source>
        <dbReference type="ARBA" id="ARBA00022729"/>
    </source>
</evidence>
<protein>
    <submittedName>
        <fullName evidence="10">ANGPTL1</fullName>
    </submittedName>
</protein>
<dbReference type="Gene3D" id="3.90.215.10">
    <property type="entry name" value="Gamma Fibrinogen, chain A, domain 1"/>
    <property type="match status" value="1"/>
</dbReference>
<dbReference type="InterPro" id="IPR002181">
    <property type="entry name" value="Fibrinogen_a/b/g_C_dom"/>
</dbReference>
<keyword evidence="3 7" id="KW-0732">Signal</keyword>
<dbReference type="SMART" id="SM00186">
    <property type="entry name" value="FBG"/>
    <property type="match status" value="1"/>
</dbReference>
<gene>
    <name evidence="10" type="ORF">EB796_017129</name>
</gene>
<dbReference type="PROSITE" id="PS50948">
    <property type="entry name" value="PAN"/>
    <property type="match status" value="1"/>
</dbReference>
<dbReference type="PANTHER" id="PTHR47221:SF6">
    <property type="entry name" value="FIBRINOGEN ALPHA CHAIN"/>
    <property type="match status" value="1"/>
</dbReference>
<sequence>MVKISVLCFSALLCLLSLNHSPGECTVYVGAMHRNIPSPELPLNYESLAASSKGSSPSGEQCLKDCVKARSCHSTVYDSSNSMCYFYSDSLAYNVSSNSTNTLHYTEDICADSAQNRPSDCPPKTLQPLQDCHAYYLQGRTITGVYDVKPDVSTDSFPVWCDFDEDHGWTVIQRRVDGSVSFYQNWATYKAGFGNIDGDYWIGNDRLHELSQTNNRLSIFMRTWHFQEGYANYSNFVVNAESDYYRLLVSGYYGNADDALAGGTGQSLSGQNFSTYDADRDSSINNCASSHKGGWWYNDCHHSNLNGEYCSGTTANANCAVWSGSWVDHSTAPALHCHETV</sequence>
<feature type="domain" description="Fibrinogen C-terminal" evidence="9">
    <location>
        <begin position="123"/>
        <end position="309"/>
    </location>
</feature>
<feature type="signal peptide" evidence="7">
    <location>
        <begin position="1"/>
        <end position="23"/>
    </location>
</feature>
<evidence type="ECO:0000256" key="5">
    <source>
        <dbReference type="ARBA" id="ARBA00023157"/>
    </source>
</evidence>
<accession>A0A7J7JE47</accession>
<name>A0A7J7JE47_BUGNE</name>
<dbReference type="InterPro" id="IPR036056">
    <property type="entry name" value="Fibrinogen-like_C"/>
</dbReference>
<proteinExistence type="predicted"/>
<keyword evidence="6" id="KW-0325">Glycoprotein</keyword>
<evidence type="ECO:0000313" key="11">
    <source>
        <dbReference type="Proteomes" id="UP000593567"/>
    </source>
</evidence>
<keyword evidence="2" id="KW-0964">Secreted</keyword>
<comment type="caution">
    <text evidence="10">The sequence shown here is derived from an EMBL/GenBank/DDBJ whole genome shotgun (WGS) entry which is preliminary data.</text>
</comment>
<dbReference type="PROSITE" id="PS00514">
    <property type="entry name" value="FIBRINOGEN_C_1"/>
    <property type="match status" value="1"/>
</dbReference>
<keyword evidence="5" id="KW-1015">Disulfide bond</keyword>
<keyword evidence="4" id="KW-0175">Coiled coil</keyword>
<evidence type="ECO:0000259" key="9">
    <source>
        <dbReference type="PROSITE" id="PS51406"/>
    </source>
</evidence>
<dbReference type="InterPro" id="IPR014716">
    <property type="entry name" value="Fibrinogen_a/b/g_C_1"/>
</dbReference>
<dbReference type="PROSITE" id="PS51406">
    <property type="entry name" value="FIBRINOGEN_C_2"/>
    <property type="match status" value="1"/>
</dbReference>
<evidence type="ECO:0000256" key="1">
    <source>
        <dbReference type="ARBA" id="ARBA00004613"/>
    </source>
</evidence>
<dbReference type="Pfam" id="PF00024">
    <property type="entry name" value="PAN_1"/>
    <property type="match status" value="1"/>
</dbReference>
<evidence type="ECO:0000313" key="10">
    <source>
        <dbReference type="EMBL" id="KAF6024569.1"/>
    </source>
</evidence>
<dbReference type="GO" id="GO:0005576">
    <property type="term" value="C:extracellular region"/>
    <property type="evidence" value="ECO:0007669"/>
    <property type="project" value="UniProtKB-SubCell"/>
</dbReference>
<feature type="chain" id="PRO_5029731708" evidence="7">
    <location>
        <begin position="24"/>
        <end position="341"/>
    </location>
</feature>
<dbReference type="InterPro" id="IPR037579">
    <property type="entry name" value="FIB_ANG-like"/>
</dbReference>
<organism evidence="10 11">
    <name type="scientific">Bugula neritina</name>
    <name type="common">Brown bryozoan</name>
    <name type="synonym">Sertularia neritina</name>
    <dbReference type="NCBI Taxonomy" id="10212"/>
    <lineage>
        <taxon>Eukaryota</taxon>
        <taxon>Metazoa</taxon>
        <taxon>Spiralia</taxon>
        <taxon>Lophotrochozoa</taxon>
        <taxon>Bryozoa</taxon>
        <taxon>Gymnolaemata</taxon>
        <taxon>Cheilostomatida</taxon>
        <taxon>Flustrina</taxon>
        <taxon>Buguloidea</taxon>
        <taxon>Bugulidae</taxon>
        <taxon>Bugula</taxon>
    </lineage>
</organism>
<dbReference type="EMBL" id="VXIV02002559">
    <property type="protein sequence ID" value="KAF6024569.1"/>
    <property type="molecule type" value="Genomic_DNA"/>
</dbReference>
<dbReference type="PANTHER" id="PTHR47221">
    <property type="entry name" value="FIBRINOGEN ALPHA CHAIN"/>
    <property type="match status" value="1"/>
</dbReference>
<dbReference type="AlphaFoldDB" id="A0A7J7JE47"/>
<dbReference type="Pfam" id="PF00147">
    <property type="entry name" value="Fibrinogen_C"/>
    <property type="match status" value="1"/>
</dbReference>
<dbReference type="InterPro" id="IPR020837">
    <property type="entry name" value="Fibrinogen_CS"/>
</dbReference>
<evidence type="ECO:0000256" key="6">
    <source>
        <dbReference type="ARBA" id="ARBA00023180"/>
    </source>
</evidence>